<organism evidence="2 3">
    <name type="scientific">Aquirufa esocilacus</name>
    <dbReference type="NCBI Taxonomy" id="3096513"/>
    <lineage>
        <taxon>Bacteria</taxon>
        <taxon>Pseudomonadati</taxon>
        <taxon>Bacteroidota</taxon>
        <taxon>Cytophagia</taxon>
        <taxon>Cytophagales</taxon>
        <taxon>Flectobacillaceae</taxon>
        <taxon>Aquirufa</taxon>
    </lineage>
</organism>
<dbReference type="EMBL" id="JBBKXX010000001">
    <property type="protein sequence ID" value="MFD3407586.1"/>
    <property type="molecule type" value="Genomic_DNA"/>
</dbReference>
<name>A0ABW6DJ93_9BACT</name>
<sequence>MKNFNKIAGIVLISLFTLFSADVCQAQTLGTKKVVTFKLQSYACGSDVCEIEFKDISSGKIYTFENIDKKSKYDAVMDEILESYENNDESDSKIIGKTYKAILEFRKTEVLSYDGDIPKRTGKQKSQWMINSIFK</sequence>
<evidence type="ECO:0000313" key="2">
    <source>
        <dbReference type="EMBL" id="MFD3407586.1"/>
    </source>
</evidence>
<gene>
    <name evidence="2" type="ORF">SKC37_02865</name>
</gene>
<dbReference type="Proteomes" id="UP001598019">
    <property type="component" value="Unassembled WGS sequence"/>
</dbReference>
<protein>
    <submittedName>
        <fullName evidence="2">Uncharacterized protein</fullName>
    </submittedName>
</protein>
<reference evidence="2 3" key="1">
    <citation type="submission" date="2024-03" db="EMBL/GenBank/DDBJ databases">
        <title>Aquirufa genome sequencing.</title>
        <authorList>
            <person name="Pitt A."/>
            <person name="Hahn M.W."/>
        </authorList>
    </citation>
    <scope>NUCLEOTIDE SEQUENCE [LARGE SCALE GENOMIC DNA]</scope>
    <source>
        <strain evidence="2 3">HETE-83D</strain>
    </source>
</reference>
<proteinExistence type="predicted"/>
<evidence type="ECO:0000313" key="3">
    <source>
        <dbReference type="Proteomes" id="UP001598019"/>
    </source>
</evidence>
<evidence type="ECO:0000256" key="1">
    <source>
        <dbReference type="SAM" id="SignalP"/>
    </source>
</evidence>
<comment type="caution">
    <text evidence="2">The sequence shown here is derived from an EMBL/GenBank/DDBJ whole genome shotgun (WGS) entry which is preliminary data.</text>
</comment>
<feature type="signal peptide" evidence="1">
    <location>
        <begin position="1"/>
        <end position="26"/>
    </location>
</feature>
<keyword evidence="1" id="KW-0732">Signal</keyword>
<feature type="chain" id="PRO_5046048170" evidence="1">
    <location>
        <begin position="27"/>
        <end position="135"/>
    </location>
</feature>
<dbReference type="RefSeq" id="WP_377980013.1">
    <property type="nucleotide sequence ID" value="NZ_JBBKXX010000001.1"/>
</dbReference>
<accession>A0ABW6DJ93</accession>
<keyword evidence="3" id="KW-1185">Reference proteome</keyword>